<evidence type="ECO:0000313" key="2">
    <source>
        <dbReference type="Proteomes" id="UP000503003"/>
    </source>
</evidence>
<dbReference type="KEGG" id="vzi:G5S32_05325"/>
<dbReference type="InterPro" id="IPR005564">
    <property type="entry name" value="Major_capsid_GpE"/>
</dbReference>
<dbReference type="Proteomes" id="UP000503003">
    <property type="component" value="Chromosome 1"/>
</dbReference>
<proteinExistence type="inferred from homology"/>
<dbReference type="AlphaFoldDB" id="A0A6G7CH98"/>
<organism evidence="1 2">
    <name type="scientific">Vibrio ziniensis</name>
    <dbReference type="NCBI Taxonomy" id="2711221"/>
    <lineage>
        <taxon>Bacteria</taxon>
        <taxon>Pseudomonadati</taxon>
        <taxon>Pseudomonadota</taxon>
        <taxon>Gammaproteobacteria</taxon>
        <taxon>Vibrionales</taxon>
        <taxon>Vibrionaceae</taxon>
        <taxon>Vibrio</taxon>
    </lineage>
</organism>
<dbReference type="Gene3D" id="3.15.30.10">
    <property type="entry name" value="putative capsid protein of prophage domain like"/>
    <property type="match status" value="1"/>
</dbReference>
<keyword evidence="2" id="KW-1185">Reference proteome</keyword>
<name>A0A6G7CH98_9VIBR</name>
<reference evidence="1 2" key="1">
    <citation type="submission" date="2020-02" db="EMBL/GenBank/DDBJ databases">
        <title>A complete genome of a marine bacterium Vibrio sp. ZWAL4003 isolated from the mangrove sediment with the ability to degrade polysaccharides.</title>
        <authorList>
            <person name="Wu J."/>
            <person name="Qu W."/>
            <person name="Zeng R."/>
        </authorList>
    </citation>
    <scope>NUCLEOTIDE SEQUENCE [LARGE SCALE GENOMIC DNA]</scope>
    <source>
        <strain evidence="1 2">ZWAL4003</strain>
    </source>
</reference>
<dbReference type="EMBL" id="CP049331">
    <property type="protein sequence ID" value="QIH41450.1"/>
    <property type="molecule type" value="Genomic_DNA"/>
</dbReference>
<evidence type="ECO:0000313" key="1">
    <source>
        <dbReference type="EMBL" id="QIH41450.1"/>
    </source>
</evidence>
<dbReference type="HAMAP" id="MF_04133">
    <property type="entry name" value="CAPSID_LAMBDA"/>
    <property type="match status" value="1"/>
</dbReference>
<protein>
    <submittedName>
        <fullName evidence="1">Phage capsid protein</fullName>
    </submittedName>
</protein>
<dbReference type="Gene3D" id="3.30.1930.10">
    <property type="entry name" value="capsid protein of prophage domain"/>
    <property type="match status" value="1"/>
</dbReference>
<dbReference type="Pfam" id="PF03864">
    <property type="entry name" value="Phage_cap_E"/>
    <property type="match status" value="1"/>
</dbReference>
<accession>A0A6G7CH98</accession>
<sequence>MPDNFTTRELLGAIHEAGIRRDNFFQRFFFRESYTFSTEKVDLDMVPNKTKIAVFCSPMIGAAVDRNQGYKTTSFKPAYVKSKHAVTANQAIKRRPGEKYFGEMSAGDRQDAIVMQNLDMEEQAIRDREELMCSEMVYDGKTIIESEFIETPYEIDAGRRAGNNVALVGAAMWSNVDPETYDIEADIEAWAQLSDGLTNVLICDPKTWALMRSFKKFNDKLETRRGSTSELETSLKDLGKTVSVKGQLGDVTIIVVNEEYIDRAGVTQKVQRDYHLILANASIRGARLYGQIQDLSAQKEGVDEAERYVKDWTEGGDPEVRYTKTESAPAMYLIDVNYVVVVQVAA</sequence>
<dbReference type="RefSeq" id="WP_165311046.1">
    <property type="nucleotide sequence ID" value="NZ_CP049331.1"/>
</dbReference>
<gene>
    <name evidence="1" type="ORF">G5S32_05325</name>
</gene>